<dbReference type="CDD" id="cd01277">
    <property type="entry name" value="HINT_subgroup"/>
    <property type="match status" value="1"/>
</dbReference>
<proteinExistence type="predicted"/>
<dbReference type="PROSITE" id="PS51084">
    <property type="entry name" value="HIT_2"/>
    <property type="match status" value="1"/>
</dbReference>
<feature type="active site" description="Tele-AMP-histidine intermediate" evidence="1">
    <location>
        <position position="104"/>
    </location>
</feature>
<dbReference type="InterPro" id="IPR001310">
    <property type="entry name" value="Histidine_triad_HIT"/>
</dbReference>
<dbReference type="Pfam" id="PF01230">
    <property type="entry name" value="HIT"/>
    <property type="match status" value="1"/>
</dbReference>
<dbReference type="SUPFAM" id="SSF54197">
    <property type="entry name" value="HIT-like"/>
    <property type="match status" value="1"/>
</dbReference>
<protein>
    <submittedName>
        <fullName evidence="5">Histidine triad protein</fullName>
    </submittedName>
</protein>
<dbReference type="GO" id="GO:0009117">
    <property type="term" value="P:nucleotide metabolic process"/>
    <property type="evidence" value="ECO:0007669"/>
    <property type="project" value="TreeGrafter"/>
</dbReference>
<evidence type="ECO:0000256" key="3">
    <source>
        <dbReference type="PROSITE-ProRule" id="PRU00464"/>
    </source>
</evidence>
<evidence type="ECO:0000256" key="2">
    <source>
        <dbReference type="PIRSR" id="PIRSR601310-3"/>
    </source>
</evidence>
<evidence type="ECO:0000313" key="6">
    <source>
        <dbReference type="Proteomes" id="UP000613840"/>
    </source>
</evidence>
<reference evidence="5" key="1">
    <citation type="journal article" date="2014" name="Int. J. Syst. Evol. Microbiol.">
        <title>Complete genome sequence of Corynebacterium casei LMG S-19264T (=DSM 44701T), isolated from a smear-ripened cheese.</title>
        <authorList>
            <consortium name="US DOE Joint Genome Institute (JGI-PGF)"/>
            <person name="Walter F."/>
            <person name="Albersmeier A."/>
            <person name="Kalinowski J."/>
            <person name="Ruckert C."/>
        </authorList>
    </citation>
    <scope>NUCLEOTIDE SEQUENCE</scope>
    <source>
        <strain evidence="5">CGMCC 4.7306</strain>
    </source>
</reference>
<dbReference type="RefSeq" id="WP_188893586.1">
    <property type="nucleotide sequence ID" value="NZ_BMMZ01000001.1"/>
</dbReference>
<dbReference type="Proteomes" id="UP000613840">
    <property type="component" value="Unassembled WGS sequence"/>
</dbReference>
<evidence type="ECO:0000256" key="1">
    <source>
        <dbReference type="PIRSR" id="PIRSR601310-1"/>
    </source>
</evidence>
<organism evidence="5 6">
    <name type="scientific">Microlunatus endophyticus</name>
    <dbReference type="NCBI Taxonomy" id="1716077"/>
    <lineage>
        <taxon>Bacteria</taxon>
        <taxon>Bacillati</taxon>
        <taxon>Actinomycetota</taxon>
        <taxon>Actinomycetes</taxon>
        <taxon>Propionibacteriales</taxon>
        <taxon>Propionibacteriaceae</taxon>
        <taxon>Microlunatus</taxon>
    </lineage>
</organism>
<dbReference type="Gene3D" id="3.30.428.10">
    <property type="entry name" value="HIT-like"/>
    <property type="match status" value="1"/>
</dbReference>
<dbReference type="PANTHER" id="PTHR46648:SF1">
    <property type="entry name" value="ADENOSINE 5'-MONOPHOSPHORAMIDASE HNT1"/>
    <property type="match status" value="1"/>
</dbReference>
<dbReference type="AlphaFoldDB" id="A0A917S132"/>
<dbReference type="PRINTS" id="PR00332">
    <property type="entry name" value="HISTRIAD"/>
</dbReference>
<dbReference type="InterPro" id="IPR039384">
    <property type="entry name" value="HINT"/>
</dbReference>
<feature type="short sequence motif" description="Histidine triad motif" evidence="2 3">
    <location>
        <begin position="102"/>
        <end position="106"/>
    </location>
</feature>
<evidence type="ECO:0000259" key="4">
    <source>
        <dbReference type="PROSITE" id="PS51084"/>
    </source>
</evidence>
<name>A0A917S132_9ACTN</name>
<dbReference type="EMBL" id="BMMZ01000001">
    <property type="protein sequence ID" value="GGL49975.1"/>
    <property type="molecule type" value="Genomic_DNA"/>
</dbReference>
<comment type="caution">
    <text evidence="5">The sequence shown here is derived from an EMBL/GenBank/DDBJ whole genome shotgun (WGS) entry which is preliminary data.</text>
</comment>
<accession>A0A917S132</accession>
<keyword evidence="6" id="KW-1185">Reference proteome</keyword>
<reference evidence="5" key="2">
    <citation type="submission" date="2020-09" db="EMBL/GenBank/DDBJ databases">
        <authorList>
            <person name="Sun Q."/>
            <person name="Zhou Y."/>
        </authorList>
    </citation>
    <scope>NUCLEOTIDE SEQUENCE</scope>
    <source>
        <strain evidence="5">CGMCC 4.7306</strain>
    </source>
</reference>
<evidence type="ECO:0000313" key="5">
    <source>
        <dbReference type="EMBL" id="GGL49975.1"/>
    </source>
</evidence>
<gene>
    <name evidence="5" type="primary">hit</name>
    <name evidence="5" type="ORF">GCM10011575_05230</name>
</gene>
<dbReference type="InterPro" id="IPR011146">
    <property type="entry name" value="HIT-like"/>
</dbReference>
<dbReference type="GO" id="GO:0003824">
    <property type="term" value="F:catalytic activity"/>
    <property type="evidence" value="ECO:0007669"/>
    <property type="project" value="InterPro"/>
</dbReference>
<dbReference type="PANTHER" id="PTHR46648">
    <property type="entry name" value="HIT FAMILY PROTEIN 1"/>
    <property type="match status" value="1"/>
</dbReference>
<dbReference type="InterPro" id="IPR036265">
    <property type="entry name" value="HIT-like_sf"/>
</dbReference>
<feature type="domain" description="HIT" evidence="4">
    <location>
        <begin position="11"/>
        <end position="117"/>
    </location>
</feature>
<sequence>MSPSTSSENCIFCKIIAGEIPSWRIDEDDQSVSFLDVAPFHRGHTLVVPKRHVESFIADPPALAEITPAIDRVSRLLITKLGADGMNMFSSAGPVAGQEVFHLHVHLLPRYADTPGLRNLFGPKPVATDDELETVWRRLTS</sequence>